<reference evidence="1 2" key="1">
    <citation type="submission" date="2022-01" db="EMBL/GenBank/DDBJ databases">
        <title>Whole genome-based taxonomy of the Shewanellaceae.</title>
        <authorList>
            <person name="Martin-Rodriguez A.J."/>
        </authorList>
    </citation>
    <scope>NUCLEOTIDE SEQUENCE [LARGE SCALE GENOMIC DNA]</scope>
    <source>
        <strain evidence="1 2">DSM 17177</strain>
    </source>
</reference>
<keyword evidence="2" id="KW-1185">Reference proteome</keyword>
<dbReference type="Proteomes" id="UP001203423">
    <property type="component" value="Unassembled WGS sequence"/>
</dbReference>
<gene>
    <name evidence="1" type="ORF">L2764_01280</name>
</gene>
<evidence type="ECO:0000313" key="2">
    <source>
        <dbReference type="Proteomes" id="UP001203423"/>
    </source>
</evidence>
<protein>
    <submittedName>
        <fullName evidence="1">Uncharacterized protein</fullName>
    </submittedName>
</protein>
<proteinExistence type="predicted"/>
<name>A0ABT0L6Y3_9GAMM</name>
<sequence length="88" mass="9516">MRVISFQMEADGIKIYQVLDLSAIDPVCLDDIASVVSIAAAGFCVDLFMTRCEPILGRSTTSSLKPKVINISTLGFKSKAKASVFPQF</sequence>
<dbReference type="RefSeq" id="WP_248938429.1">
    <property type="nucleotide sequence ID" value="NZ_JAKIKS010000002.1"/>
</dbReference>
<comment type="caution">
    <text evidence="1">The sequence shown here is derived from an EMBL/GenBank/DDBJ whole genome shotgun (WGS) entry which is preliminary data.</text>
</comment>
<accession>A0ABT0L6Y3</accession>
<evidence type="ECO:0000313" key="1">
    <source>
        <dbReference type="EMBL" id="MCL1123145.1"/>
    </source>
</evidence>
<organism evidence="1 2">
    <name type="scientific">Shewanella surugensis</name>
    <dbReference type="NCBI Taxonomy" id="212020"/>
    <lineage>
        <taxon>Bacteria</taxon>
        <taxon>Pseudomonadati</taxon>
        <taxon>Pseudomonadota</taxon>
        <taxon>Gammaproteobacteria</taxon>
        <taxon>Alteromonadales</taxon>
        <taxon>Shewanellaceae</taxon>
        <taxon>Shewanella</taxon>
    </lineage>
</organism>
<dbReference type="EMBL" id="JAKIKS010000002">
    <property type="protein sequence ID" value="MCL1123145.1"/>
    <property type="molecule type" value="Genomic_DNA"/>
</dbReference>